<dbReference type="GO" id="GO:0015556">
    <property type="term" value="F:C4-dicarboxylate transmembrane transporter activity"/>
    <property type="evidence" value="ECO:0007669"/>
    <property type="project" value="UniProtKB-ARBA"/>
</dbReference>
<feature type="transmembrane region" description="Helical" evidence="6">
    <location>
        <begin position="6"/>
        <end position="33"/>
    </location>
</feature>
<feature type="transmembrane region" description="Helical" evidence="6">
    <location>
        <begin position="175"/>
        <end position="193"/>
    </location>
</feature>
<accession>A0AAD7ZIX7</accession>
<evidence type="ECO:0000256" key="6">
    <source>
        <dbReference type="SAM" id="Phobius"/>
    </source>
</evidence>
<feature type="transmembrane region" description="Helical" evidence="6">
    <location>
        <begin position="273"/>
        <end position="291"/>
    </location>
</feature>
<evidence type="ECO:0000313" key="7">
    <source>
        <dbReference type="EMBL" id="KAJ9581388.1"/>
    </source>
</evidence>
<dbReference type="PANTHER" id="PTHR10283">
    <property type="entry name" value="SOLUTE CARRIER FAMILY 13 MEMBER"/>
    <property type="match status" value="1"/>
</dbReference>
<evidence type="ECO:0000256" key="3">
    <source>
        <dbReference type="ARBA" id="ARBA00022692"/>
    </source>
</evidence>
<evidence type="ECO:0000313" key="8">
    <source>
        <dbReference type="Proteomes" id="UP001233999"/>
    </source>
</evidence>
<evidence type="ECO:0000256" key="5">
    <source>
        <dbReference type="ARBA" id="ARBA00023136"/>
    </source>
</evidence>
<reference evidence="7" key="1">
    <citation type="journal article" date="2023" name="IScience">
        <title>Live-bearing cockroach genome reveals convergent evolutionary mechanisms linked to viviparity in insects and beyond.</title>
        <authorList>
            <person name="Fouks B."/>
            <person name="Harrison M.C."/>
            <person name="Mikhailova A.A."/>
            <person name="Marchal E."/>
            <person name="English S."/>
            <person name="Carruthers M."/>
            <person name="Jennings E.C."/>
            <person name="Chiamaka E.L."/>
            <person name="Frigard R.A."/>
            <person name="Pippel M."/>
            <person name="Attardo G.M."/>
            <person name="Benoit J.B."/>
            <person name="Bornberg-Bauer E."/>
            <person name="Tobe S.S."/>
        </authorList>
    </citation>
    <scope>NUCLEOTIDE SEQUENCE</scope>
    <source>
        <strain evidence="7">Stay&amp;Tobe</strain>
    </source>
</reference>
<evidence type="ECO:0000256" key="2">
    <source>
        <dbReference type="ARBA" id="ARBA00006772"/>
    </source>
</evidence>
<organism evidence="7 8">
    <name type="scientific">Diploptera punctata</name>
    <name type="common">Pacific beetle cockroach</name>
    <dbReference type="NCBI Taxonomy" id="6984"/>
    <lineage>
        <taxon>Eukaryota</taxon>
        <taxon>Metazoa</taxon>
        <taxon>Ecdysozoa</taxon>
        <taxon>Arthropoda</taxon>
        <taxon>Hexapoda</taxon>
        <taxon>Insecta</taxon>
        <taxon>Pterygota</taxon>
        <taxon>Neoptera</taxon>
        <taxon>Polyneoptera</taxon>
        <taxon>Dictyoptera</taxon>
        <taxon>Blattodea</taxon>
        <taxon>Blaberoidea</taxon>
        <taxon>Blaberidae</taxon>
        <taxon>Diplopterinae</taxon>
        <taxon>Diploptera</taxon>
    </lineage>
</organism>
<sequence>LTLGVFTIAAVGGMFFTNIVTTEMTLPIIISILRSLEEAGVLRYEEEENPDNIDRPFPSRTASCYLIGATYCASIGGTATVTGCGTNLATRNFINMYFPLALQYYMSYQMWFAACFVVAVVEVFIVWIWLNVSMLGLFWENRSDPEIKEINPYEFEAHAREIVTQLHDEMGPMKASEILVASVYPILILLWLFRNPIHFDGIMWVLATIFSPSALLNSIDYITDVCFGIIMVLFLGSLPSTMEFATFCKSENKNRPKKRSPPILEFKPFTKKVNWFTFVTMGGGFALIRAMQDSDFLLLINMNFIKDLSPGIIMLFFCFATVLLTQIINNTALLFIIMPIAARVATLAGVTEFHIIVCVGVSCSLCFLLPIASVPNRIMYSKAKIPLKDLVS</sequence>
<dbReference type="InterPro" id="IPR001898">
    <property type="entry name" value="SLC13A/DASS"/>
</dbReference>
<comment type="caution">
    <text evidence="7">The sequence shown here is derived from an EMBL/GenBank/DDBJ whole genome shotgun (WGS) entry which is preliminary data.</text>
</comment>
<keyword evidence="3 6" id="KW-0812">Transmembrane</keyword>
<keyword evidence="8" id="KW-1185">Reference proteome</keyword>
<keyword evidence="4 6" id="KW-1133">Transmembrane helix</keyword>
<keyword evidence="5 6" id="KW-0472">Membrane</keyword>
<feature type="transmembrane region" description="Helical" evidence="6">
    <location>
        <begin position="312"/>
        <end position="341"/>
    </location>
</feature>
<dbReference type="GO" id="GO:0005310">
    <property type="term" value="F:dicarboxylic acid transmembrane transporter activity"/>
    <property type="evidence" value="ECO:0007669"/>
    <property type="project" value="UniProtKB-ARBA"/>
</dbReference>
<evidence type="ECO:0000256" key="4">
    <source>
        <dbReference type="ARBA" id="ARBA00022989"/>
    </source>
</evidence>
<comment type="subcellular location">
    <subcellularLocation>
        <location evidence="1">Membrane</location>
        <topology evidence="1">Multi-pass membrane protein</topology>
    </subcellularLocation>
</comment>
<comment type="similarity">
    <text evidence="2">Belongs to the SLC13A/DASS transporter (TC 2.A.47) family. NADC subfamily.</text>
</comment>
<dbReference type="PANTHER" id="PTHR10283:SF82">
    <property type="entry name" value="SOLUTE CARRIER FAMILY 13 MEMBER 2"/>
    <property type="match status" value="1"/>
</dbReference>
<protein>
    <submittedName>
        <fullName evidence="7">Uncharacterized protein</fullName>
    </submittedName>
</protein>
<dbReference type="GO" id="GO:0005886">
    <property type="term" value="C:plasma membrane"/>
    <property type="evidence" value="ECO:0007669"/>
    <property type="project" value="TreeGrafter"/>
</dbReference>
<reference evidence="7" key="2">
    <citation type="submission" date="2023-05" db="EMBL/GenBank/DDBJ databases">
        <authorList>
            <person name="Fouks B."/>
        </authorList>
    </citation>
    <scope>NUCLEOTIDE SEQUENCE</scope>
    <source>
        <strain evidence="7">Stay&amp;Tobe</strain>
        <tissue evidence="7">Testes</tissue>
    </source>
</reference>
<gene>
    <name evidence="7" type="ORF">L9F63_023434</name>
</gene>
<evidence type="ECO:0000256" key="1">
    <source>
        <dbReference type="ARBA" id="ARBA00004141"/>
    </source>
</evidence>
<dbReference type="Pfam" id="PF00939">
    <property type="entry name" value="Na_sulph_symp"/>
    <property type="match status" value="1"/>
</dbReference>
<proteinExistence type="inferred from homology"/>
<feature type="non-terminal residue" evidence="7">
    <location>
        <position position="1"/>
    </location>
</feature>
<dbReference type="Proteomes" id="UP001233999">
    <property type="component" value="Unassembled WGS sequence"/>
</dbReference>
<name>A0AAD7ZIX7_DIPPU</name>
<feature type="transmembrane region" description="Helical" evidence="6">
    <location>
        <begin position="353"/>
        <end position="374"/>
    </location>
</feature>
<feature type="transmembrane region" description="Helical" evidence="6">
    <location>
        <begin position="110"/>
        <end position="130"/>
    </location>
</feature>
<dbReference type="AlphaFoldDB" id="A0AAD7ZIX7"/>
<dbReference type="EMBL" id="JASPKZ010007934">
    <property type="protein sequence ID" value="KAJ9581388.1"/>
    <property type="molecule type" value="Genomic_DNA"/>
</dbReference>